<dbReference type="CDD" id="cd03215">
    <property type="entry name" value="ABC_Carb_Monos_II"/>
    <property type="match status" value="1"/>
</dbReference>
<dbReference type="InterPro" id="IPR050107">
    <property type="entry name" value="ABC_carbohydrate_import_ATPase"/>
</dbReference>
<dbReference type="PROSITE" id="PS00211">
    <property type="entry name" value="ABC_TRANSPORTER_1"/>
    <property type="match status" value="1"/>
</dbReference>
<organism evidence="11 12">
    <name type="scientific">Mesobacillus campisalis</name>
    <dbReference type="NCBI Taxonomy" id="1408103"/>
    <lineage>
        <taxon>Bacteria</taxon>
        <taxon>Bacillati</taxon>
        <taxon>Bacillota</taxon>
        <taxon>Bacilli</taxon>
        <taxon>Bacillales</taxon>
        <taxon>Bacillaceae</taxon>
        <taxon>Mesobacillus</taxon>
    </lineage>
</organism>
<feature type="domain" description="ABC transporter" evidence="10">
    <location>
        <begin position="9"/>
        <end position="245"/>
    </location>
</feature>
<dbReference type="CDD" id="cd03216">
    <property type="entry name" value="ABC_Carb_Monos_I"/>
    <property type="match status" value="1"/>
</dbReference>
<evidence type="ECO:0000256" key="5">
    <source>
        <dbReference type="ARBA" id="ARBA00022737"/>
    </source>
</evidence>
<gene>
    <name evidence="11" type="ORF">WQ57_14800</name>
</gene>
<keyword evidence="12" id="KW-1185">Reference proteome</keyword>
<evidence type="ECO:0000259" key="10">
    <source>
        <dbReference type="PROSITE" id="PS50893"/>
    </source>
</evidence>
<dbReference type="Pfam" id="PF00005">
    <property type="entry name" value="ABC_tran"/>
    <property type="match status" value="2"/>
</dbReference>
<dbReference type="InterPro" id="IPR027417">
    <property type="entry name" value="P-loop_NTPase"/>
</dbReference>
<evidence type="ECO:0000256" key="1">
    <source>
        <dbReference type="ARBA" id="ARBA00004202"/>
    </source>
</evidence>
<dbReference type="PATRIC" id="fig|1408103.3.peg.3324"/>
<dbReference type="InterPro" id="IPR003593">
    <property type="entry name" value="AAA+_ATPase"/>
</dbReference>
<comment type="subcellular location">
    <subcellularLocation>
        <location evidence="1">Cell membrane</location>
        <topology evidence="1">Peripheral membrane protein</topology>
    </subcellularLocation>
</comment>
<dbReference type="EMBL" id="LAYY01000016">
    <property type="protein sequence ID" value="KKK37223.1"/>
    <property type="molecule type" value="Genomic_DNA"/>
</dbReference>
<evidence type="ECO:0000256" key="3">
    <source>
        <dbReference type="ARBA" id="ARBA00022475"/>
    </source>
</evidence>
<protein>
    <submittedName>
        <fullName evidence="11">Sugar ABC transporter ATP-binding protein</fullName>
    </submittedName>
</protein>
<keyword evidence="4" id="KW-0762">Sugar transport</keyword>
<dbReference type="PROSITE" id="PS50893">
    <property type="entry name" value="ABC_TRANSPORTER_2"/>
    <property type="match status" value="2"/>
</dbReference>
<keyword evidence="2" id="KW-0813">Transport</keyword>
<evidence type="ECO:0000256" key="6">
    <source>
        <dbReference type="ARBA" id="ARBA00022741"/>
    </source>
</evidence>
<evidence type="ECO:0000256" key="9">
    <source>
        <dbReference type="ARBA" id="ARBA00023136"/>
    </source>
</evidence>
<keyword evidence="6" id="KW-0547">Nucleotide-binding</keyword>
<comment type="caution">
    <text evidence="11">The sequence shown here is derived from an EMBL/GenBank/DDBJ whole genome shotgun (WGS) entry which is preliminary data.</text>
</comment>
<dbReference type="GO" id="GO:0005886">
    <property type="term" value="C:plasma membrane"/>
    <property type="evidence" value="ECO:0007669"/>
    <property type="project" value="UniProtKB-SubCell"/>
</dbReference>
<dbReference type="Proteomes" id="UP000034166">
    <property type="component" value="Unassembled WGS sequence"/>
</dbReference>
<evidence type="ECO:0000256" key="7">
    <source>
        <dbReference type="ARBA" id="ARBA00022840"/>
    </source>
</evidence>
<sequence>MNVMEQPILEMKKISKAFNGITVLDNVDFSVKKGEVHALMGGNGAGKSTLMKILTGVYTADSGDILIEGKPVNIRNYEEAQQNNISMIFQEFSLIPTLTVAQNIYLTREKKTSIGLLDDQDCEKKTEKLLEELGVDIKPDDIVQNLGVGYWQMTEIAKALSQKAKILIMDEPTSSLTKTETEVLFSFINKLKAKGYSIIYISHRMDEIFEICDRITILRDGRYITTETCSDTDLDKVIQHIVGMEFDQAFEWKERPYATDVPPIFEVKNLNAGKVRNINLTIQPGEIVGIAGLMGSGRTELLRSLFGIDHIDSGEILVNGQQKKIKEPRNAIDAGLALIPEDRRMQGLVLEHSVKDNLILPILSKLKKGTFTDNKKANEVSKELVQKLNIKTDNIFKQARLLSGGNQQKIVLAKWLANDPTVLMLDEPTIGVDIGAKTEIVEIIRAMAESGKAVLVVSSELPELLALSDRVIVMHDGSIKKEMQRREIKTEEELQYAIQGF</sequence>
<dbReference type="GO" id="GO:0005524">
    <property type="term" value="F:ATP binding"/>
    <property type="evidence" value="ECO:0007669"/>
    <property type="project" value="UniProtKB-KW"/>
</dbReference>
<reference evidence="11 12" key="1">
    <citation type="submission" date="2015-04" db="EMBL/GenBank/DDBJ databases">
        <title>Taxonomic description and genome sequence of Bacillus campisalis sp. nov., a novel member of the genus Bacillus isolated from solar saltern.</title>
        <authorList>
            <person name="Mathan Kumar R."/>
            <person name="Kaur G."/>
            <person name="Kumar A."/>
            <person name="Singh N.K."/>
            <person name="Kaur N."/>
            <person name="Kumar N."/>
            <person name="Mayilraj S."/>
        </authorList>
    </citation>
    <scope>NUCLEOTIDE SEQUENCE [LARGE SCALE GENOMIC DNA]</scope>
    <source>
        <strain evidence="11 12">SA2-6</strain>
    </source>
</reference>
<dbReference type="GO" id="GO:0016887">
    <property type="term" value="F:ATP hydrolysis activity"/>
    <property type="evidence" value="ECO:0007669"/>
    <property type="project" value="InterPro"/>
</dbReference>
<name>A0A0M2SSV9_9BACI</name>
<accession>A0A0M2SSV9</accession>
<keyword evidence="5" id="KW-0677">Repeat</keyword>
<dbReference type="InterPro" id="IPR003439">
    <property type="entry name" value="ABC_transporter-like_ATP-bd"/>
</dbReference>
<keyword evidence="8" id="KW-1278">Translocase</keyword>
<dbReference type="InterPro" id="IPR017871">
    <property type="entry name" value="ABC_transporter-like_CS"/>
</dbReference>
<evidence type="ECO:0000313" key="12">
    <source>
        <dbReference type="Proteomes" id="UP000034166"/>
    </source>
</evidence>
<evidence type="ECO:0000256" key="2">
    <source>
        <dbReference type="ARBA" id="ARBA00022448"/>
    </source>
</evidence>
<proteinExistence type="predicted"/>
<dbReference type="PANTHER" id="PTHR43790">
    <property type="entry name" value="CARBOHYDRATE TRANSPORT ATP-BINDING PROTEIN MG119-RELATED"/>
    <property type="match status" value="1"/>
</dbReference>
<evidence type="ECO:0000256" key="8">
    <source>
        <dbReference type="ARBA" id="ARBA00022967"/>
    </source>
</evidence>
<dbReference type="PANTHER" id="PTHR43790:SF3">
    <property type="entry name" value="D-ALLOSE IMPORT ATP-BINDING PROTEIN ALSA-RELATED"/>
    <property type="match status" value="1"/>
</dbReference>
<keyword evidence="7 11" id="KW-0067">ATP-binding</keyword>
<dbReference type="FunFam" id="3.40.50.300:FF:000127">
    <property type="entry name" value="Ribose import ATP-binding protein RbsA"/>
    <property type="match status" value="1"/>
</dbReference>
<dbReference type="SUPFAM" id="SSF52540">
    <property type="entry name" value="P-loop containing nucleoside triphosphate hydrolases"/>
    <property type="match status" value="2"/>
</dbReference>
<dbReference type="AlphaFoldDB" id="A0A0M2SSV9"/>
<keyword evidence="3" id="KW-1003">Cell membrane</keyword>
<dbReference type="SMART" id="SM00382">
    <property type="entry name" value="AAA"/>
    <property type="match status" value="2"/>
</dbReference>
<keyword evidence="9" id="KW-0472">Membrane</keyword>
<feature type="domain" description="ABC transporter" evidence="10">
    <location>
        <begin position="259"/>
        <end position="501"/>
    </location>
</feature>
<evidence type="ECO:0000256" key="4">
    <source>
        <dbReference type="ARBA" id="ARBA00022597"/>
    </source>
</evidence>
<dbReference type="Gene3D" id="3.40.50.300">
    <property type="entry name" value="P-loop containing nucleotide triphosphate hydrolases"/>
    <property type="match status" value="2"/>
</dbReference>
<evidence type="ECO:0000313" key="11">
    <source>
        <dbReference type="EMBL" id="KKK37223.1"/>
    </source>
</evidence>